<accession>A0A0H5RTE3</accession>
<organism evidence="1">
    <name type="scientific">Spongospora subterranea</name>
    <dbReference type="NCBI Taxonomy" id="70186"/>
    <lineage>
        <taxon>Eukaryota</taxon>
        <taxon>Sar</taxon>
        <taxon>Rhizaria</taxon>
        <taxon>Endomyxa</taxon>
        <taxon>Phytomyxea</taxon>
        <taxon>Plasmodiophorida</taxon>
        <taxon>Plasmodiophoridae</taxon>
        <taxon>Spongospora</taxon>
    </lineage>
</organism>
<dbReference type="EMBL" id="HACM01011562">
    <property type="protein sequence ID" value="CRZ12004.1"/>
    <property type="molecule type" value="Transcribed_RNA"/>
</dbReference>
<name>A0A0H5RTE3_9EUKA</name>
<proteinExistence type="predicted"/>
<evidence type="ECO:0000313" key="1">
    <source>
        <dbReference type="EMBL" id="CRZ12004.1"/>
    </source>
</evidence>
<dbReference type="AlphaFoldDB" id="A0A0H5RTE3"/>
<reference evidence="1" key="1">
    <citation type="submission" date="2015-04" db="EMBL/GenBank/DDBJ databases">
        <title>The genome sequence of the plant pathogenic Rhizarian Plasmodiophora brassicae reveals insights in its biotrophic life cycle and the origin of chitin synthesis.</title>
        <authorList>
            <person name="Schwelm A."/>
            <person name="Fogelqvist J."/>
            <person name="Knaust A."/>
            <person name="Julke S."/>
            <person name="Lilja T."/>
            <person name="Dhandapani V."/>
            <person name="Bonilla-Rosso G."/>
            <person name="Karlsson M."/>
            <person name="Shevchenko A."/>
            <person name="Choi S.R."/>
            <person name="Kim H.G."/>
            <person name="Park J.Y."/>
            <person name="Lim Y.P."/>
            <person name="Ludwig-Muller J."/>
            <person name="Dixelius C."/>
        </authorList>
    </citation>
    <scope>NUCLEOTIDE SEQUENCE</scope>
    <source>
        <tissue evidence="1">Potato root galls</tissue>
    </source>
</reference>
<feature type="non-terminal residue" evidence="1">
    <location>
        <position position="1"/>
    </location>
</feature>
<sequence>IYSLSYFKKFFLNEAVSPLFGFVLSFCAENEFDLYIKRLFQPSHTVRKVADNRTPVYCDGIPHTRFWYYNEDGLVFVHVLDTVNAPSKRFRLPAGSPETQLQVP</sequence>
<protein>
    <submittedName>
        <fullName evidence="1">Uncharacterized protein</fullName>
    </submittedName>
</protein>